<dbReference type="PROSITE" id="PS50181">
    <property type="entry name" value="FBOX"/>
    <property type="match status" value="1"/>
</dbReference>
<dbReference type="InterPro" id="IPR036047">
    <property type="entry name" value="F-box-like_dom_sf"/>
</dbReference>
<proteinExistence type="predicted"/>
<gene>
    <name evidence="2" type="ORF">CAMP_LOCUS17639</name>
</gene>
<dbReference type="SUPFAM" id="SSF81383">
    <property type="entry name" value="F-box domain"/>
    <property type="match status" value="1"/>
</dbReference>
<evidence type="ECO:0000313" key="3">
    <source>
        <dbReference type="Proteomes" id="UP001152747"/>
    </source>
</evidence>
<organism evidence="2 3">
    <name type="scientific">Caenorhabditis angaria</name>
    <dbReference type="NCBI Taxonomy" id="860376"/>
    <lineage>
        <taxon>Eukaryota</taxon>
        <taxon>Metazoa</taxon>
        <taxon>Ecdysozoa</taxon>
        <taxon>Nematoda</taxon>
        <taxon>Chromadorea</taxon>
        <taxon>Rhabditida</taxon>
        <taxon>Rhabditina</taxon>
        <taxon>Rhabditomorpha</taxon>
        <taxon>Rhabditoidea</taxon>
        <taxon>Rhabditidae</taxon>
        <taxon>Peloderinae</taxon>
        <taxon>Caenorhabditis</taxon>
    </lineage>
</organism>
<sequence>MTEEETTKKVAKMSSMPNEILLYIFAYCDMDSLVNMKMTNKANLSRVHEILRRKTEFRAGDRLQFMDGMHANCSLAAQKILRFMRLMPNLRRVSFVDIPARITLPELIAMNLHNPYIRHIEFVQNQFNFIERDAFLGLRYMRNLRSLKIVNWNPMHVVRRGCSSRIETIPAEILQDLKVFEIAGDGETVENIFSFMEQYSVYMERIITLKVHVRITTSRVSSLIFRFIMRHPHLKEIAFNGLLFDTQSQVQEFYSMLMVNPQLRILDIENCAVVERLENTISRNFVERLYENGVQLVGQVKSLRHI</sequence>
<dbReference type="Proteomes" id="UP001152747">
    <property type="component" value="Unassembled WGS sequence"/>
</dbReference>
<dbReference type="SUPFAM" id="SSF52047">
    <property type="entry name" value="RNI-like"/>
    <property type="match status" value="1"/>
</dbReference>
<protein>
    <recommendedName>
        <fullName evidence="1">F-box domain-containing protein</fullName>
    </recommendedName>
</protein>
<evidence type="ECO:0000259" key="1">
    <source>
        <dbReference type="PROSITE" id="PS50181"/>
    </source>
</evidence>
<reference evidence="2" key="1">
    <citation type="submission" date="2022-11" db="EMBL/GenBank/DDBJ databases">
        <authorList>
            <person name="Kikuchi T."/>
        </authorList>
    </citation>
    <scope>NUCLEOTIDE SEQUENCE</scope>
    <source>
        <strain evidence="2">PS1010</strain>
    </source>
</reference>
<dbReference type="InterPro" id="IPR001810">
    <property type="entry name" value="F-box_dom"/>
</dbReference>
<dbReference type="CDD" id="cd09917">
    <property type="entry name" value="F-box_SF"/>
    <property type="match status" value="1"/>
</dbReference>
<dbReference type="OrthoDB" id="5776790at2759"/>
<feature type="domain" description="F-box" evidence="1">
    <location>
        <begin position="10"/>
        <end position="54"/>
    </location>
</feature>
<dbReference type="InterPro" id="IPR032675">
    <property type="entry name" value="LRR_dom_sf"/>
</dbReference>
<comment type="caution">
    <text evidence="2">The sequence shown here is derived from an EMBL/GenBank/DDBJ whole genome shotgun (WGS) entry which is preliminary data.</text>
</comment>
<evidence type="ECO:0000313" key="2">
    <source>
        <dbReference type="EMBL" id="CAI5455002.1"/>
    </source>
</evidence>
<accession>A0A9P1J1K5</accession>
<dbReference type="EMBL" id="CANHGI010000006">
    <property type="protein sequence ID" value="CAI5455002.1"/>
    <property type="molecule type" value="Genomic_DNA"/>
</dbReference>
<keyword evidence="3" id="KW-1185">Reference proteome</keyword>
<dbReference type="Gene3D" id="3.80.10.10">
    <property type="entry name" value="Ribonuclease Inhibitor"/>
    <property type="match status" value="1"/>
</dbReference>
<dbReference type="AlphaFoldDB" id="A0A9P1J1K5"/>
<name>A0A9P1J1K5_9PELO</name>